<accession>A0A0A9FIL8</accession>
<reference evidence="2" key="1">
    <citation type="submission" date="2014-09" db="EMBL/GenBank/DDBJ databases">
        <authorList>
            <person name="Magalhaes I.L.F."/>
            <person name="Oliveira U."/>
            <person name="Santos F.R."/>
            <person name="Vidigal T.H.D.A."/>
            <person name="Brescovit A.D."/>
            <person name="Santos A.J."/>
        </authorList>
    </citation>
    <scope>NUCLEOTIDE SEQUENCE</scope>
    <source>
        <tissue evidence="2">Shoot tissue taken approximately 20 cm above the soil surface</tissue>
    </source>
</reference>
<sequence>MSKVISMLAGDADMAEEVTKPSYITEWQVKVVSGSFTSSQIGSSSTRPSSGVHGVGVEASPEPGEVTPVAPSPLFTSIIEEGR</sequence>
<dbReference type="AlphaFoldDB" id="A0A0A9FIL8"/>
<dbReference type="EMBL" id="GBRH01186827">
    <property type="protein sequence ID" value="JAE11069.1"/>
    <property type="molecule type" value="Transcribed_RNA"/>
</dbReference>
<proteinExistence type="predicted"/>
<evidence type="ECO:0000256" key="1">
    <source>
        <dbReference type="SAM" id="MobiDB-lite"/>
    </source>
</evidence>
<feature type="region of interest" description="Disordered" evidence="1">
    <location>
        <begin position="38"/>
        <end position="71"/>
    </location>
</feature>
<reference evidence="2" key="2">
    <citation type="journal article" date="2015" name="Data Brief">
        <title>Shoot transcriptome of the giant reed, Arundo donax.</title>
        <authorList>
            <person name="Barrero R.A."/>
            <person name="Guerrero F.D."/>
            <person name="Moolhuijzen P."/>
            <person name="Goolsby J.A."/>
            <person name="Tidwell J."/>
            <person name="Bellgard S.E."/>
            <person name="Bellgard M.I."/>
        </authorList>
    </citation>
    <scope>NUCLEOTIDE SEQUENCE</scope>
    <source>
        <tissue evidence="2">Shoot tissue taken approximately 20 cm above the soil surface</tissue>
    </source>
</reference>
<evidence type="ECO:0000313" key="2">
    <source>
        <dbReference type="EMBL" id="JAE11069.1"/>
    </source>
</evidence>
<organism evidence="2">
    <name type="scientific">Arundo donax</name>
    <name type="common">Giant reed</name>
    <name type="synonym">Donax arundinaceus</name>
    <dbReference type="NCBI Taxonomy" id="35708"/>
    <lineage>
        <taxon>Eukaryota</taxon>
        <taxon>Viridiplantae</taxon>
        <taxon>Streptophyta</taxon>
        <taxon>Embryophyta</taxon>
        <taxon>Tracheophyta</taxon>
        <taxon>Spermatophyta</taxon>
        <taxon>Magnoliopsida</taxon>
        <taxon>Liliopsida</taxon>
        <taxon>Poales</taxon>
        <taxon>Poaceae</taxon>
        <taxon>PACMAD clade</taxon>
        <taxon>Arundinoideae</taxon>
        <taxon>Arundineae</taxon>
        <taxon>Arundo</taxon>
    </lineage>
</organism>
<protein>
    <submittedName>
        <fullName evidence="2">Uncharacterized protein</fullName>
    </submittedName>
</protein>
<name>A0A0A9FIL8_ARUDO</name>
<feature type="compositionally biased region" description="Low complexity" evidence="1">
    <location>
        <begin position="38"/>
        <end position="52"/>
    </location>
</feature>